<dbReference type="OrthoDB" id="10417873at2759"/>
<dbReference type="AlphaFoldDB" id="A0A8S0T838"/>
<name>A0A8S0T838_OLEEU</name>
<proteinExistence type="predicted"/>
<gene>
    <name evidence="2" type="ORF">OLEA9_A055045</name>
</gene>
<keyword evidence="3" id="KW-1185">Reference proteome</keyword>
<reference evidence="2 3" key="1">
    <citation type="submission" date="2019-12" db="EMBL/GenBank/DDBJ databases">
        <authorList>
            <person name="Alioto T."/>
            <person name="Alioto T."/>
            <person name="Gomez Garrido J."/>
        </authorList>
    </citation>
    <scope>NUCLEOTIDE SEQUENCE [LARGE SCALE GENOMIC DNA]</scope>
</reference>
<dbReference type="Proteomes" id="UP000594638">
    <property type="component" value="Unassembled WGS sequence"/>
</dbReference>
<organism evidence="2 3">
    <name type="scientific">Olea europaea subsp. europaea</name>
    <dbReference type="NCBI Taxonomy" id="158383"/>
    <lineage>
        <taxon>Eukaryota</taxon>
        <taxon>Viridiplantae</taxon>
        <taxon>Streptophyta</taxon>
        <taxon>Embryophyta</taxon>
        <taxon>Tracheophyta</taxon>
        <taxon>Spermatophyta</taxon>
        <taxon>Magnoliopsida</taxon>
        <taxon>eudicotyledons</taxon>
        <taxon>Gunneridae</taxon>
        <taxon>Pentapetalae</taxon>
        <taxon>asterids</taxon>
        <taxon>lamiids</taxon>
        <taxon>Lamiales</taxon>
        <taxon>Oleaceae</taxon>
        <taxon>Oleeae</taxon>
        <taxon>Olea</taxon>
    </lineage>
</organism>
<protein>
    <submittedName>
        <fullName evidence="2">Uncharacterized protein</fullName>
    </submittedName>
</protein>
<comment type="caution">
    <text evidence="2">The sequence shown here is derived from an EMBL/GenBank/DDBJ whole genome shotgun (WGS) entry which is preliminary data.</text>
</comment>
<evidence type="ECO:0000313" key="3">
    <source>
        <dbReference type="Proteomes" id="UP000594638"/>
    </source>
</evidence>
<evidence type="ECO:0000313" key="2">
    <source>
        <dbReference type="EMBL" id="CAA3000359.1"/>
    </source>
</evidence>
<dbReference type="EMBL" id="CACTIH010005686">
    <property type="protein sequence ID" value="CAA3000359.1"/>
    <property type="molecule type" value="Genomic_DNA"/>
</dbReference>
<sequence length="183" mass="19586">MGIASILSSCFGNNEPKKKHAKGTMPPPRHDVKNGPKCSAIKGAILSSVHQNVKKCATRPVVTGTVPPSAQRDVKKCAKRPLMTYTIYSSVGSDVEKCVKRPIMTCSIHSLVRPNIEKCIKRPVITSTVPPPTQCNLKICVKPNSECRSGARANDGATKQAAAISTTIQIPVTLPCTINIKNS</sequence>
<accession>A0A8S0T838</accession>
<evidence type="ECO:0000256" key="1">
    <source>
        <dbReference type="SAM" id="MobiDB-lite"/>
    </source>
</evidence>
<dbReference type="Gramene" id="OE9A055045T1">
    <property type="protein sequence ID" value="OE9A055045C1"/>
    <property type="gene ID" value="OE9A055045"/>
</dbReference>
<feature type="region of interest" description="Disordered" evidence="1">
    <location>
        <begin position="13"/>
        <end position="33"/>
    </location>
</feature>